<protein>
    <submittedName>
        <fullName evidence="1">Uncharacterized protein</fullName>
    </submittedName>
</protein>
<evidence type="ECO:0000313" key="2">
    <source>
        <dbReference type="Proteomes" id="UP001419268"/>
    </source>
</evidence>
<dbReference type="Proteomes" id="UP001419268">
    <property type="component" value="Unassembled WGS sequence"/>
</dbReference>
<dbReference type="AlphaFoldDB" id="A0AAP0IPK0"/>
<gene>
    <name evidence="1" type="ORF">Scep_017476</name>
</gene>
<comment type="caution">
    <text evidence="1">The sequence shown here is derived from an EMBL/GenBank/DDBJ whole genome shotgun (WGS) entry which is preliminary data.</text>
</comment>
<keyword evidence="2" id="KW-1185">Reference proteome</keyword>
<sequence>MHWICLEIHISRDSRSSELLGLPRDSCCMNLEDTLVLFLCERERERKKKMRERKEER</sequence>
<reference evidence="1 2" key="1">
    <citation type="submission" date="2024-01" db="EMBL/GenBank/DDBJ databases">
        <title>Genome assemblies of Stephania.</title>
        <authorList>
            <person name="Yang L."/>
        </authorList>
    </citation>
    <scope>NUCLEOTIDE SEQUENCE [LARGE SCALE GENOMIC DNA]</scope>
    <source>
        <strain evidence="1">JXDWG</strain>
        <tissue evidence="1">Leaf</tissue>
    </source>
</reference>
<organism evidence="1 2">
    <name type="scientific">Stephania cephalantha</name>
    <dbReference type="NCBI Taxonomy" id="152367"/>
    <lineage>
        <taxon>Eukaryota</taxon>
        <taxon>Viridiplantae</taxon>
        <taxon>Streptophyta</taxon>
        <taxon>Embryophyta</taxon>
        <taxon>Tracheophyta</taxon>
        <taxon>Spermatophyta</taxon>
        <taxon>Magnoliopsida</taxon>
        <taxon>Ranunculales</taxon>
        <taxon>Menispermaceae</taxon>
        <taxon>Menispermoideae</taxon>
        <taxon>Cissampelideae</taxon>
        <taxon>Stephania</taxon>
    </lineage>
</organism>
<name>A0AAP0IPK0_9MAGN</name>
<evidence type="ECO:0000313" key="1">
    <source>
        <dbReference type="EMBL" id="KAK9119383.1"/>
    </source>
</evidence>
<proteinExistence type="predicted"/>
<dbReference type="EMBL" id="JBBNAG010000007">
    <property type="protein sequence ID" value="KAK9119383.1"/>
    <property type="molecule type" value="Genomic_DNA"/>
</dbReference>
<accession>A0AAP0IPK0</accession>